<evidence type="ECO:0000256" key="2">
    <source>
        <dbReference type="ARBA" id="ARBA00022679"/>
    </source>
</evidence>
<evidence type="ECO:0000256" key="6">
    <source>
        <dbReference type="SAM" id="Phobius"/>
    </source>
</evidence>
<sequence length="168" mass="18479">MGFIKFVLQDWKANQGNTKGRIVTCFFRIANFVKGKKILKILFLPYLIFYKIIFEWILGMEIPYDTTIGSGFQIWHIQSIVINKHTIIGKNLKIRHCLTIGNKDGTNICPVIGDNVDIGANVCLIGAITIGNNVKIGAGSVVVKSIPAFSVAVGNPAKVIKSEFQADV</sequence>
<dbReference type="InterPro" id="IPR018357">
    <property type="entry name" value="Hexapep_transf_CS"/>
</dbReference>
<dbReference type="CDD" id="cd03354">
    <property type="entry name" value="LbH_SAT"/>
    <property type="match status" value="1"/>
</dbReference>
<evidence type="ECO:0000256" key="3">
    <source>
        <dbReference type="ARBA" id="ARBA00022737"/>
    </source>
</evidence>
<name>A0ABW3AX32_9SPHI</name>
<proteinExistence type="inferred from homology"/>
<evidence type="ECO:0000313" key="7">
    <source>
        <dbReference type="EMBL" id="MFD0794954.1"/>
    </source>
</evidence>
<keyword evidence="3" id="KW-0677">Repeat</keyword>
<dbReference type="Pfam" id="PF00132">
    <property type="entry name" value="Hexapep"/>
    <property type="match status" value="1"/>
</dbReference>
<dbReference type="EMBL" id="JBHTHZ010000013">
    <property type="protein sequence ID" value="MFD0794954.1"/>
    <property type="molecule type" value="Genomic_DNA"/>
</dbReference>
<dbReference type="PIRSF" id="PIRSF000441">
    <property type="entry name" value="CysE"/>
    <property type="match status" value="1"/>
</dbReference>
<comment type="similarity">
    <text evidence="1 5">Belongs to the transferase hexapeptide repeat family.</text>
</comment>
<comment type="caution">
    <text evidence="7">The sequence shown here is derived from an EMBL/GenBank/DDBJ whole genome shotgun (WGS) entry which is preliminary data.</text>
</comment>
<dbReference type="PANTHER" id="PTHR42811">
    <property type="entry name" value="SERINE ACETYLTRANSFERASE"/>
    <property type="match status" value="1"/>
</dbReference>
<dbReference type="SUPFAM" id="SSF51161">
    <property type="entry name" value="Trimeric LpxA-like enzymes"/>
    <property type="match status" value="1"/>
</dbReference>
<dbReference type="InterPro" id="IPR045304">
    <property type="entry name" value="LbH_SAT"/>
</dbReference>
<organism evidence="7 8">
    <name type="scientific">Mucilaginibacter litoreus</name>
    <dbReference type="NCBI Taxonomy" id="1048221"/>
    <lineage>
        <taxon>Bacteria</taxon>
        <taxon>Pseudomonadati</taxon>
        <taxon>Bacteroidota</taxon>
        <taxon>Sphingobacteriia</taxon>
        <taxon>Sphingobacteriales</taxon>
        <taxon>Sphingobacteriaceae</taxon>
        <taxon>Mucilaginibacter</taxon>
    </lineage>
</organism>
<dbReference type="InterPro" id="IPR011004">
    <property type="entry name" value="Trimer_LpxA-like_sf"/>
</dbReference>
<keyword evidence="6" id="KW-0472">Membrane</keyword>
<keyword evidence="4 5" id="KW-0012">Acyltransferase</keyword>
<keyword evidence="6" id="KW-0812">Transmembrane</keyword>
<reference evidence="8" key="1">
    <citation type="journal article" date="2019" name="Int. J. Syst. Evol. Microbiol.">
        <title>The Global Catalogue of Microorganisms (GCM) 10K type strain sequencing project: providing services to taxonomists for standard genome sequencing and annotation.</title>
        <authorList>
            <consortium name="The Broad Institute Genomics Platform"/>
            <consortium name="The Broad Institute Genome Sequencing Center for Infectious Disease"/>
            <person name="Wu L."/>
            <person name="Ma J."/>
        </authorList>
    </citation>
    <scope>NUCLEOTIDE SEQUENCE [LARGE SCALE GENOMIC DNA]</scope>
    <source>
        <strain evidence="8">CCUG 61484</strain>
    </source>
</reference>
<gene>
    <name evidence="7" type="ORF">ACFQZX_15135</name>
</gene>
<keyword evidence="6" id="KW-1133">Transmembrane helix</keyword>
<evidence type="ECO:0000256" key="5">
    <source>
        <dbReference type="PIRNR" id="PIRNR000441"/>
    </source>
</evidence>
<dbReference type="Proteomes" id="UP001597010">
    <property type="component" value="Unassembled WGS sequence"/>
</dbReference>
<feature type="transmembrane region" description="Helical" evidence="6">
    <location>
        <begin position="38"/>
        <end position="58"/>
    </location>
</feature>
<dbReference type="InterPro" id="IPR005881">
    <property type="entry name" value="Ser_O-AcTrfase"/>
</dbReference>
<evidence type="ECO:0000313" key="8">
    <source>
        <dbReference type="Proteomes" id="UP001597010"/>
    </source>
</evidence>
<keyword evidence="8" id="KW-1185">Reference proteome</keyword>
<dbReference type="GO" id="GO:0009001">
    <property type="term" value="F:serine O-acetyltransferase activity"/>
    <property type="evidence" value="ECO:0007669"/>
    <property type="project" value="UniProtKB-EC"/>
</dbReference>
<accession>A0ABW3AX32</accession>
<evidence type="ECO:0000256" key="4">
    <source>
        <dbReference type="ARBA" id="ARBA00023315"/>
    </source>
</evidence>
<dbReference type="EC" id="2.3.1.30" evidence="5"/>
<protein>
    <recommendedName>
        <fullName evidence="5">Serine acetyltransferase</fullName>
        <ecNumber evidence="5">2.3.1.30</ecNumber>
    </recommendedName>
</protein>
<dbReference type="Gene3D" id="2.160.10.10">
    <property type="entry name" value="Hexapeptide repeat proteins"/>
    <property type="match status" value="1"/>
</dbReference>
<dbReference type="InterPro" id="IPR001451">
    <property type="entry name" value="Hexapep"/>
</dbReference>
<dbReference type="RefSeq" id="WP_377116861.1">
    <property type="nucleotide sequence ID" value="NZ_JBHTHZ010000013.1"/>
</dbReference>
<keyword evidence="2 5" id="KW-0808">Transferase</keyword>
<evidence type="ECO:0000256" key="1">
    <source>
        <dbReference type="ARBA" id="ARBA00007274"/>
    </source>
</evidence>
<comment type="catalytic activity">
    <reaction evidence="5">
        <text>L-serine + acetyl-CoA = O-acetyl-L-serine + CoA</text>
        <dbReference type="Rhea" id="RHEA:24560"/>
        <dbReference type="ChEBI" id="CHEBI:33384"/>
        <dbReference type="ChEBI" id="CHEBI:57287"/>
        <dbReference type="ChEBI" id="CHEBI:57288"/>
        <dbReference type="ChEBI" id="CHEBI:58340"/>
        <dbReference type="EC" id="2.3.1.30"/>
    </reaction>
</comment>
<dbReference type="PROSITE" id="PS00101">
    <property type="entry name" value="HEXAPEP_TRANSFERASES"/>
    <property type="match status" value="1"/>
</dbReference>